<dbReference type="AlphaFoldDB" id="A0A6A6SZ69"/>
<evidence type="ECO:0000256" key="2">
    <source>
        <dbReference type="ARBA" id="ARBA00023002"/>
    </source>
</evidence>
<dbReference type="PRINTS" id="PR00081">
    <property type="entry name" value="GDHRDH"/>
</dbReference>
<comment type="similarity">
    <text evidence="1">Belongs to the short-chain dehydrogenases/reductases (SDR) family.</text>
</comment>
<dbReference type="EMBL" id="MU004390">
    <property type="protein sequence ID" value="KAF2652986.1"/>
    <property type="molecule type" value="Genomic_DNA"/>
</dbReference>
<keyword evidence="4" id="KW-1185">Reference proteome</keyword>
<accession>A0A6A6SZ69</accession>
<evidence type="ECO:0000313" key="4">
    <source>
        <dbReference type="Proteomes" id="UP000799324"/>
    </source>
</evidence>
<dbReference type="OrthoDB" id="417891at2759"/>
<dbReference type="PANTHER" id="PTHR43180:SF33">
    <property type="entry name" value="15-HYDROXYPROSTAGLANDIN DEHYDROGENASE [NAD(+)]-LIKE"/>
    <property type="match status" value="1"/>
</dbReference>
<gene>
    <name evidence="3" type="ORF">K491DRAFT_25981</name>
</gene>
<sequence>MAAPDKSRKTAIVTGSANGIGAHTIRTYYAQGFNVVVADLPSSQSAAESLIASLGDSDRALYHPTNVTSWFDMQSLFRKTRARFGKVDVVVANAGMMESQDFFSFDEDEHGELKESPDASRVIDVNLKGTMNTLRLAMHAMSRNPLDDTGTRGSIVLIASTSSYFGRTSVASYVSSKHGVLGLFRASQLPSTRLQIRVNVVAPFFTPTYITGSYAQEWLKRGLPANTVEGVADAIVETSLEAGRGGAGVMIVGSIVREVETRRTALVPEWLGEDISKIMTEGGKFFEDIGGYPLPKPRE</sequence>
<dbReference type="SUPFAM" id="SSF51735">
    <property type="entry name" value="NAD(P)-binding Rossmann-fold domains"/>
    <property type="match status" value="1"/>
</dbReference>
<proteinExistence type="inferred from homology"/>
<evidence type="ECO:0000256" key="1">
    <source>
        <dbReference type="ARBA" id="ARBA00006484"/>
    </source>
</evidence>
<protein>
    <submittedName>
        <fullName evidence="3">NAD(P)-binding protein</fullName>
    </submittedName>
</protein>
<dbReference type="GO" id="GO:0016491">
    <property type="term" value="F:oxidoreductase activity"/>
    <property type="evidence" value="ECO:0007669"/>
    <property type="project" value="UniProtKB-KW"/>
</dbReference>
<dbReference type="Pfam" id="PF00106">
    <property type="entry name" value="adh_short"/>
    <property type="match status" value="1"/>
</dbReference>
<dbReference type="Proteomes" id="UP000799324">
    <property type="component" value="Unassembled WGS sequence"/>
</dbReference>
<evidence type="ECO:0000313" key="3">
    <source>
        <dbReference type="EMBL" id="KAF2652986.1"/>
    </source>
</evidence>
<dbReference type="InterPro" id="IPR036291">
    <property type="entry name" value="NAD(P)-bd_dom_sf"/>
</dbReference>
<dbReference type="Gene3D" id="3.40.50.720">
    <property type="entry name" value="NAD(P)-binding Rossmann-like Domain"/>
    <property type="match status" value="1"/>
</dbReference>
<name>A0A6A6SZ69_9PLEO</name>
<reference evidence="3" key="1">
    <citation type="journal article" date="2020" name="Stud. Mycol.">
        <title>101 Dothideomycetes genomes: a test case for predicting lifestyles and emergence of pathogens.</title>
        <authorList>
            <person name="Haridas S."/>
            <person name="Albert R."/>
            <person name="Binder M."/>
            <person name="Bloem J."/>
            <person name="Labutti K."/>
            <person name="Salamov A."/>
            <person name="Andreopoulos B."/>
            <person name="Baker S."/>
            <person name="Barry K."/>
            <person name="Bills G."/>
            <person name="Bluhm B."/>
            <person name="Cannon C."/>
            <person name="Castanera R."/>
            <person name="Culley D."/>
            <person name="Daum C."/>
            <person name="Ezra D."/>
            <person name="Gonzalez J."/>
            <person name="Henrissat B."/>
            <person name="Kuo A."/>
            <person name="Liang C."/>
            <person name="Lipzen A."/>
            <person name="Lutzoni F."/>
            <person name="Magnuson J."/>
            <person name="Mondo S."/>
            <person name="Nolan M."/>
            <person name="Ohm R."/>
            <person name="Pangilinan J."/>
            <person name="Park H.-J."/>
            <person name="Ramirez L."/>
            <person name="Alfaro M."/>
            <person name="Sun H."/>
            <person name="Tritt A."/>
            <person name="Yoshinaga Y."/>
            <person name="Zwiers L.-H."/>
            <person name="Turgeon B."/>
            <person name="Goodwin S."/>
            <person name="Spatafora J."/>
            <person name="Crous P."/>
            <person name="Grigoriev I."/>
        </authorList>
    </citation>
    <scope>NUCLEOTIDE SEQUENCE</scope>
    <source>
        <strain evidence="3">CBS 122681</strain>
    </source>
</reference>
<dbReference type="InterPro" id="IPR002347">
    <property type="entry name" value="SDR_fam"/>
</dbReference>
<keyword evidence="2" id="KW-0560">Oxidoreductase</keyword>
<organism evidence="3 4">
    <name type="scientific">Lophiostoma macrostomum CBS 122681</name>
    <dbReference type="NCBI Taxonomy" id="1314788"/>
    <lineage>
        <taxon>Eukaryota</taxon>
        <taxon>Fungi</taxon>
        <taxon>Dikarya</taxon>
        <taxon>Ascomycota</taxon>
        <taxon>Pezizomycotina</taxon>
        <taxon>Dothideomycetes</taxon>
        <taxon>Pleosporomycetidae</taxon>
        <taxon>Pleosporales</taxon>
        <taxon>Lophiostomataceae</taxon>
        <taxon>Lophiostoma</taxon>
    </lineage>
</organism>
<dbReference type="PANTHER" id="PTHR43180">
    <property type="entry name" value="3-OXOACYL-(ACYL-CARRIER-PROTEIN) REDUCTASE (AFU_ORTHOLOGUE AFUA_6G11210)"/>
    <property type="match status" value="1"/>
</dbReference>